<dbReference type="AlphaFoldDB" id="A0A1V9XML2"/>
<gene>
    <name evidence="8" type="ORF">BIW11_00917</name>
</gene>
<dbReference type="InterPro" id="IPR057755">
    <property type="entry name" value="UNC5A-D-like_N"/>
</dbReference>
<protein>
    <submittedName>
        <fullName evidence="8">Netrin receptor UNC5B-like</fullName>
    </submittedName>
</protein>
<evidence type="ECO:0000259" key="7">
    <source>
        <dbReference type="Pfam" id="PF25609"/>
    </source>
</evidence>
<dbReference type="EMBL" id="MNPL01007556">
    <property type="protein sequence ID" value="OQR74691.1"/>
    <property type="molecule type" value="Genomic_DNA"/>
</dbReference>
<evidence type="ECO:0000256" key="6">
    <source>
        <dbReference type="ARBA" id="ARBA00023319"/>
    </source>
</evidence>
<comment type="caution">
    <text evidence="8">The sequence shown here is derived from an EMBL/GenBank/DDBJ whole genome shotgun (WGS) entry which is preliminary data.</text>
</comment>
<comment type="subcellular location">
    <subcellularLocation>
        <location evidence="1">Membrane</location>
        <topology evidence="1">Single-pass type I membrane protein</topology>
    </subcellularLocation>
</comment>
<dbReference type="Pfam" id="PF25609">
    <property type="entry name" value="Unc5_NetrinR_N"/>
    <property type="match status" value="1"/>
</dbReference>
<dbReference type="InParanoid" id="A0A1V9XML2"/>
<keyword evidence="3" id="KW-1015">Disulfide bond</keyword>
<evidence type="ECO:0000256" key="4">
    <source>
        <dbReference type="ARBA" id="ARBA00023170"/>
    </source>
</evidence>
<dbReference type="STRING" id="418985.A0A1V9XML2"/>
<evidence type="ECO:0000313" key="9">
    <source>
        <dbReference type="Proteomes" id="UP000192247"/>
    </source>
</evidence>
<evidence type="ECO:0000256" key="5">
    <source>
        <dbReference type="ARBA" id="ARBA00023180"/>
    </source>
</evidence>
<organism evidence="8 9">
    <name type="scientific">Tropilaelaps mercedesae</name>
    <dbReference type="NCBI Taxonomy" id="418985"/>
    <lineage>
        <taxon>Eukaryota</taxon>
        <taxon>Metazoa</taxon>
        <taxon>Ecdysozoa</taxon>
        <taxon>Arthropoda</taxon>
        <taxon>Chelicerata</taxon>
        <taxon>Arachnida</taxon>
        <taxon>Acari</taxon>
        <taxon>Parasitiformes</taxon>
        <taxon>Mesostigmata</taxon>
        <taxon>Gamasina</taxon>
        <taxon>Dermanyssoidea</taxon>
        <taxon>Laelapidae</taxon>
        <taxon>Tropilaelaps</taxon>
    </lineage>
</organism>
<evidence type="ECO:0000256" key="1">
    <source>
        <dbReference type="ARBA" id="ARBA00004479"/>
    </source>
</evidence>
<keyword evidence="4 8" id="KW-0675">Receptor</keyword>
<keyword evidence="2" id="KW-0472">Membrane</keyword>
<sequence>MAAGTNLMLWATAISISDEPEEDMDDGDRDVGATLSGLLGLSEAGGSGVSANQLLTHEVIKGPVLVEEPQDLIVSKGRSSRLQCQASHALSVHFRCNGHSLTSKTVDFVDPMTGVRNIEAVAEVHPHRLLKEVGRVMQCVCHAWSSIGKVQSRIATVALARMYFL</sequence>
<dbReference type="Gene3D" id="2.60.40.10">
    <property type="entry name" value="Immunoglobulins"/>
    <property type="match status" value="1"/>
</dbReference>
<dbReference type="InterPro" id="IPR013783">
    <property type="entry name" value="Ig-like_fold"/>
</dbReference>
<evidence type="ECO:0000256" key="2">
    <source>
        <dbReference type="ARBA" id="ARBA00023136"/>
    </source>
</evidence>
<keyword evidence="5" id="KW-0325">Glycoprotein</keyword>
<accession>A0A1V9XML2</accession>
<dbReference type="Proteomes" id="UP000192247">
    <property type="component" value="Unassembled WGS sequence"/>
</dbReference>
<evidence type="ECO:0000256" key="3">
    <source>
        <dbReference type="ARBA" id="ARBA00023157"/>
    </source>
</evidence>
<dbReference type="OrthoDB" id="5973910at2759"/>
<feature type="domain" description="Netrin receptor UNC5A-D-like N-terminal" evidence="7">
    <location>
        <begin position="61"/>
        <end position="157"/>
    </location>
</feature>
<reference evidence="8 9" key="1">
    <citation type="journal article" date="2017" name="Gigascience">
        <title>Draft genome of the honey bee ectoparasitic mite, Tropilaelaps mercedesae, is shaped by the parasitic life history.</title>
        <authorList>
            <person name="Dong X."/>
            <person name="Armstrong S.D."/>
            <person name="Xia D."/>
            <person name="Makepeace B.L."/>
            <person name="Darby A.C."/>
            <person name="Kadowaki T."/>
        </authorList>
    </citation>
    <scope>NUCLEOTIDE SEQUENCE [LARGE SCALE GENOMIC DNA]</scope>
    <source>
        <strain evidence="8">Wuxi-XJTLU</strain>
    </source>
</reference>
<keyword evidence="6" id="KW-0393">Immunoglobulin domain</keyword>
<evidence type="ECO:0000313" key="8">
    <source>
        <dbReference type="EMBL" id="OQR74691.1"/>
    </source>
</evidence>
<name>A0A1V9XML2_9ACAR</name>
<keyword evidence="9" id="KW-1185">Reference proteome</keyword>
<proteinExistence type="predicted"/>